<sequence length="136" mass="14585">MTDDCNSFPTTTGKYCGWLYRWEWFGVWFTFLLVLIILLAELFGKASSWASTLQAFCAACLSVTMLNTNAYVENGSNGYEADDAALAGFLIASMGLFLLIICLGLGGAGVVVNVAVQRTSKSSPEAKSEATKVETA</sequence>
<organism evidence="2 3">
    <name type="scientific">Edaphochlamys debaryana</name>
    <dbReference type="NCBI Taxonomy" id="47281"/>
    <lineage>
        <taxon>Eukaryota</taxon>
        <taxon>Viridiplantae</taxon>
        <taxon>Chlorophyta</taxon>
        <taxon>core chlorophytes</taxon>
        <taxon>Chlorophyceae</taxon>
        <taxon>CS clade</taxon>
        <taxon>Chlamydomonadales</taxon>
        <taxon>Chlamydomonadales incertae sedis</taxon>
        <taxon>Edaphochlamys</taxon>
    </lineage>
</organism>
<gene>
    <name evidence="2" type="ORF">HYH03_002773</name>
</gene>
<protein>
    <submittedName>
        <fullName evidence="2">Uncharacterized protein</fullName>
    </submittedName>
</protein>
<dbReference type="EMBL" id="JAEHOE010000007">
    <property type="protein sequence ID" value="KAG2499192.1"/>
    <property type="molecule type" value="Genomic_DNA"/>
</dbReference>
<evidence type="ECO:0000313" key="2">
    <source>
        <dbReference type="EMBL" id="KAG2499192.1"/>
    </source>
</evidence>
<feature type="transmembrane region" description="Helical" evidence="1">
    <location>
        <begin position="84"/>
        <end position="116"/>
    </location>
</feature>
<proteinExistence type="predicted"/>
<keyword evidence="1" id="KW-1133">Transmembrane helix</keyword>
<feature type="transmembrane region" description="Helical" evidence="1">
    <location>
        <begin position="24"/>
        <end position="43"/>
    </location>
</feature>
<keyword evidence="1" id="KW-0472">Membrane</keyword>
<reference evidence="2" key="1">
    <citation type="journal article" date="2020" name="bioRxiv">
        <title>Comparative genomics of Chlamydomonas.</title>
        <authorList>
            <person name="Craig R.J."/>
            <person name="Hasan A.R."/>
            <person name="Ness R.W."/>
            <person name="Keightley P.D."/>
        </authorList>
    </citation>
    <scope>NUCLEOTIDE SEQUENCE</scope>
    <source>
        <strain evidence="2">CCAP 11/70</strain>
    </source>
</reference>
<name>A0A835YCR3_9CHLO</name>
<evidence type="ECO:0000256" key="1">
    <source>
        <dbReference type="SAM" id="Phobius"/>
    </source>
</evidence>
<dbReference type="Proteomes" id="UP000612055">
    <property type="component" value="Unassembled WGS sequence"/>
</dbReference>
<accession>A0A835YCR3</accession>
<keyword evidence="3" id="KW-1185">Reference proteome</keyword>
<dbReference type="AlphaFoldDB" id="A0A835YCR3"/>
<evidence type="ECO:0000313" key="3">
    <source>
        <dbReference type="Proteomes" id="UP000612055"/>
    </source>
</evidence>
<dbReference type="OrthoDB" id="532465at2759"/>
<comment type="caution">
    <text evidence="2">The sequence shown here is derived from an EMBL/GenBank/DDBJ whole genome shotgun (WGS) entry which is preliminary data.</text>
</comment>
<keyword evidence="1" id="KW-0812">Transmembrane</keyword>